<comment type="similarity">
    <text evidence="1 9">Belongs to the universal ribosomal protein uL1 family.</text>
</comment>
<evidence type="ECO:0000256" key="1">
    <source>
        <dbReference type="ARBA" id="ARBA00010531"/>
    </source>
</evidence>
<keyword evidence="6 9" id="KW-0689">Ribosomal protein</keyword>
<dbReference type="CDD" id="cd00403">
    <property type="entry name" value="Ribosomal_L1"/>
    <property type="match status" value="1"/>
</dbReference>
<dbReference type="NCBIfam" id="TIGR01169">
    <property type="entry name" value="rplA_bact"/>
    <property type="match status" value="1"/>
</dbReference>
<dbReference type="InterPro" id="IPR023674">
    <property type="entry name" value="Ribosomal_uL1-like"/>
</dbReference>
<gene>
    <name evidence="9" type="primary">rplA</name>
    <name evidence="10" type="ORF">CO172_00350</name>
</gene>
<evidence type="ECO:0000256" key="4">
    <source>
        <dbReference type="ARBA" id="ARBA00022845"/>
    </source>
</evidence>
<evidence type="ECO:0000256" key="3">
    <source>
        <dbReference type="ARBA" id="ARBA00022730"/>
    </source>
</evidence>
<dbReference type="GO" id="GO:0000049">
    <property type="term" value="F:tRNA binding"/>
    <property type="evidence" value="ECO:0007669"/>
    <property type="project" value="UniProtKB-KW"/>
</dbReference>
<accession>A0A2M7XIC6</accession>
<dbReference type="Pfam" id="PF00687">
    <property type="entry name" value="Ribosomal_L1"/>
    <property type="match status" value="1"/>
</dbReference>
<comment type="caution">
    <text evidence="10">The sequence shown here is derived from an EMBL/GenBank/DDBJ whole genome shotgun (WGS) entry which is preliminary data.</text>
</comment>
<dbReference type="GO" id="GO:0015934">
    <property type="term" value="C:large ribosomal subunit"/>
    <property type="evidence" value="ECO:0007669"/>
    <property type="project" value="InterPro"/>
</dbReference>
<dbReference type="SUPFAM" id="SSF56808">
    <property type="entry name" value="Ribosomal protein L1"/>
    <property type="match status" value="1"/>
</dbReference>
<keyword evidence="5 9" id="KW-0694">RNA-binding</keyword>
<dbReference type="GO" id="GO:0006412">
    <property type="term" value="P:translation"/>
    <property type="evidence" value="ECO:0007669"/>
    <property type="project" value="UniProtKB-UniRule"/>
</dbReference>
<evidence type="ECO:0000256" key="7">
    <source>
        <dbReference type="ARBA" id="ARBA00023274"/>
    </source>
</evidence>
<evidence type="ECO:0000256" key="6">
    <source>
        <dbReference type="ARBA" id="ARBA00022980"/>
    </source>
</evidence>
<evidence type="ECO:0000256" key="5">
    <source>
        <dbReference type="ARBA" id="ARBA00022884"/>
    </source>
</evidence>
<keyword evidence="7 9" id="KW-0687">Ribonucleoprotein</keyword>
<sequence>MPSQRFIANKTPIEKKKTYPIEQAIALLKDMRSAKFDEAVEIHIRLGIDTKKSEQQVRGTLVLPHGTGKTKRVAAFVEAEKESEAKKAGAYLVGSEELIEEITKTGKIDFDVAVATPAMMPKMAKLAKLLGPRGLMPNPKTETIGSGIGKIIEEQKAGKISFKNDDTGNVHQVIGRLSFSQDQLKENLLLFMQILKKLRPSAAKGDFIRSATITSTMGPGIKIEISS</sequence>
<keyword evidence="9" id="KW-0820">tRNA-binding</keyword>
<dbReference type="PANTHER" id="PTHR36427">
    <property type="entry name" value="54S RIBOSOMAL PROTEIN L1, MITOCHONDRIAL"/>
    <property type="match status" value="1"/>
</dbReference>
<reference evidence="11" key="1">
    <citation type="submission" date="2017-09" db="EMBL/GenBank/DDBJ databases">
        <title>Depth-based differentiation of microbial function through sediment-hosted aquifers and enrichment of novel symbionts in the deep terrestrial subsurface.</title>
        <authorList>
            <person name="Probst A.J."/>
            <person name="Ladd B."/>
            <person name="Jarett J.K."/>
            <person name="Geller-Mcgrath D.E."/>
            <person name="Sieber C.M.K."/>
            <person name="Emerson J.B."/>
            <person name="Anantharaman K."/>
            <person name="Thomas B.C."/>
            <person name="Malmstrom R."/>
            <person name="Stieglmeier M."/>
            <person name="Klingl A."/>
            <person name="Woyke T."/>
            <person name="Ryan C.M."/>
            <person name="Banfield J.F."/>
        </authorList>
    </citation>
    <scope>NUCLEOTIDE SEQUENCE [LARGE SCALE GENOMIC DNA]</scope>
</reference>
<organism evidence="10 11">
    <name type="scientific">Candidatus Uhrbacteria bacterium CG_4_9_14_3_um_filter_36_7</name>
    <dbReference type="NCBI Taxonomy" id="1975033"/>
    <lineage>
        <taxon>Bacteria</taxon>
        <taxon>Candidatus Uhriibacteriota</taxon>
    </lineage>
</organism>
<evidence type="ECO:0000256" key="9">
    <source>
        <dbReference type="HAMAP-Rule" id="MF_01318"/>
    </source>
</evidence>
<comment type="function">
    <text evidence="9">Protein L1 is also a translational repressor protein, it controls the translation of the L11 operon by binding to its mRNA.</text>
</comment>
<keyword evidence="2 9" id="KW-0678">Repressor</keyword>
<keyword evidence="4 9" id="KW-0810">Translation regulation</keyword>
<dbReference type="Gene3D" id="3.40.50.790">
    <property type="match status" value="1"/>
</dbReference>
<proteinExistence type="inferred from homology"/>
<name>A0A2M7XIC6_9BACT</name>
<dbReference type="Proteomes" id="UP000229749">
    <property type="component" value="Unassembled WGS sequence"/>
</dbReference>
<protein>
    <recommendedName>
        <fullName evidence="8 9">Large ribosomal subunit protein uL1</fullName>
    </recommendedName>
</protein>
<dbReference type="GO" id="GO:0019843">
    <property type="term" value="F:rRNA binding"/>
    <property type="evidence" value="ECO:0007669"/>
    <property type="project" value="UniProtKB-UniRule"/>
</dbReference>
<evidence type="ECO:0000313" key="11">
    <source>
        <dbReference type="Proteomes" id="UP000229749"/>
    </source>
</evidence>
<keyword evidence="3 9" id="KW-0699">rRNA-binding</keyword>
<evidence type="ECO:0000256" key="2">
    <source>
        <dbReference type="ARBA" id="ARBA00022491"/>
    </source>
</evidence>
<comment type="function">
    <text evidence="9">Binds directly to 23S rRNA. The L1 stalk is quite mobile in the ribosome, and is involved in E site tRNA release.</text>
</comment>
<dbReference type="Gene3D" id="3.30.190.20">
    <property type="match status" value="1"/>
</dbReference>
<dbReference type="PANTHER" id="PTHR36427:SF3">
    <property type="entry name" value="LARGE RIBOSOMAL SUBUNIT PROTEIN UL1M"/>
    <property type="match status" value="1"/>
</dbReference>
<dbReference type="GO" id="GO:0003735">
    <property type="term" value="F:structural constituent of ribosome"/>
    <property type="evidence" value="ECO:0007669"/>
    <property type="project" value="InterPro"/>
</dbReference>
<dbReference type="InterPro" id="IPR005878">
    <property type="entry name" value="Ribosom_uL1_bac-type"/>
</dbReference>
<dbReference type="AlphaFoldDB" id="A0A2M7XIC6"/>
<dbReference type="InterPro" id="IPR016095">
    <property type="entry name" value="Ribosomal_uL1_3-a/b-sand"/>
</dbReference>
<comment type="subunit">
    <text evidence="9">Part of the 50S ribosomal subunit.</text>
</comment>
<dbReference type="InterPro" id="IPR002143">
    <property type="entry name" value="Ribosomal_uL1"/>
</dbReference>
<dbReference type="PIRSF" id="PIRSF002155">
    <property type="entry name" value="Ribosomal_L1"/>
    <property type="match status" value="1"/>
</dbReference>
<dbReference type="InterPro" id="IPR028364">
    <property type="entry name" value="Ribosomal_uL1/biogenesis"/>
</dbReference>
<dbReference type="HAMAP" id="MF_01318_B">
    <property type="entry name" value="Ribosomal_uL1_B"/>
    <property type="match status" value="1"/>
</dbReference>
<dbReference type="GO" id="GO:0006417">
    <property type="term" value="P:regulation of translation"/>
    <property type="evidence" value="ECO:0007669"/>
    <property type="project" value="UniProtKB-KW"/>
</dbReference>
<dbReference type="EMBL" id="PFWS01000005">
    <property type="protein sequence ID" value="PJA47696.1"/>
    <property type="molecule type" value="Genomic_DNA"/>
</dbReference>
<dbReference type="FunFam" id="3.40.50.790:FF:000001">
    <property type="entry name" value="50S ribosomal protein L1"/>
    <property type="match status" value="1"/>
</dbReference>
<evidence type="ECO:0000313" key="10">
    <source>
        <dbReference type="EMBL" id="PJA47696.1"/>
    </source>
</evidence>
<evidence type="ECO:0000256" key="8">
    <source>
        <dbReference type="ARBA" id="ARBA00035241"/>
    </source>
</evidence>